<dbReference type="AlphaFoldDB" id="A0A9P4R9P6"/>
<dbReference type="GO" id="GO:0006351">
    <property type="term" value="P:DNA-templated transcription"/>
    <property type="evidence" value="ECO:0007669"/>
    <property type="project" value="UniProtKB-UniRule"/>
</dbReference>
<evidence type="ECO:0000313" key="6">
    <source>
        <dbReference type="Proteomes" id="UP000799444"/>
    </source>
</evidence>
<dbReference type="Pfam" id="PF03870">
    <property type="entry name" value="RNA_pol_Rpb8"/>
    <property type="match status" value="1"/>
</dbReference>
<dbReference type="PIRSF" id="PIRSF000779">
    <property type="entry name" value="RNA_pol_Rpb8"/>
    <property type="match status" value="1"/>
</dbReference>
<dbReference type="PANTHER" id="PTHR10917">
    <property type="entry name" value="DNA-DIRECTED RNA POLYMERASES I, II, AND III SUBUNIT RPABC3"/>
    <property type="match status" value="1"/>
</dbReference>
<protein>
    <recommendedName>
        <fullName evidence="4">DNA-directed RNA polymerases I, II, and III subunit RPABC3</fullName>
    </recommendedName>
</protein>
<evidence type="ECO:0000256" key="4">
    <source>
        <dbReference type="PIRNR" id="PIRNR000779"/>
    </source>
</evidence>
<dbReference type="OrthoDB" id="20018at2759"/>
<reference evidence="5" key="1">
    <citation type="journal article" date="2020" name="Stud. Mycol.">
        <title>101 Dothideomycetes genomes: a test case for predicting lifestyles and emergence of pathogens.</title>
        <authorList>
            <person name="Haridas S."/>
            <person name="Albert R."/>
            <person name="Binder M."/>
            <person name="Bloem J."/>
            <person name="Labutti K."/>
            <person name="Salamov A."/>
            <person name="Andreopoulos B."/>
            <person name="Baker S."/>
            <person name="Barry K."/>
            <person name="Bills G."/>
            <person name="Bluhm B."/>
            <person name="Cannon C."/>
            <person name="Castanera R."/>
            <person name="Culley D."/>
            <person name="Daum C."/>
            <person name="Ezra D."/>
            <person name="Gonzalez J."/>
            <person name="Henrissat B."/>
            <person name="Kuo A."/>
            <person name="Liang C."/>
            <person name="Lipzen A."/>
            <person name="Lutzoni F."/>
            <person name="Magnuson J."/>
            <person name="Mondo S."/>
            <person name="Nolan M."/>
            <person name="Ohm R."/>
            <person name="Pangilinan J."/>
            <person name="Park H.-J."/>
            <person name="Ramirez L."/>
            <person name="Alfaro M."/>
            <person name="Sun H."/>
            <person name="Tritt A."/>
            <person name="Yoshinaga Y."/>
            <person name="Zwiers L.-H."/>
            <person name="Turgeon B."/>
            <person name="Goodwin S."/>
            <person name="Spatafora J."/>
            <person name="Crous P."/>
            <person name="Grigoriev I."/>
        </authorList>
    </citation>
    <scope>NUCLEOTIDE SEQUENCE</scope>
    <source>
        <strain evidence="5">CBS 125425</strain>
    </source>
</reference>
<dbReference type="EMBL" id="ML996106">
    <property type="protein sequence ID" value="KAF2738981.1"/>
    <property type="molecule type" value="Genomic_DNA"/>
</dbReference>
<organism evidence="5 6">
    <name type="scientific">Polyplosphaeria fusca</name>
    <dbReference type="NCBI Taxonomy" id="682080"/>
    <lineage>
        <taxon>Eukaryota</taxon>
        <taxon>Fungi</taxon>
        <taxon>Dikarya</taxon>
        <taxon>Ascomycota</taxon>
        <taxon>Pezizomycotina</taxon>
        <taxon>Dothideomycetes</taxon>
        <taxon>Pleosporomycetidae</taxon>
        <taxon>Pleosporales</taxon>
        <taxon>Tetraplosphaeriaceae</taxon>
        <taxon>Polyplosphaeria</taxon>
    </lineage>
</organism>
<evidence type="ECO:0000256" key="1">
    <source>
        <dbReference type="ARBA" id="ARBA00004123"/>
    </source>
</evidence>
<accession>A0A9P4R9P6</accession>
<comment type="subcellular location">
    <subcellularLocation>
        <location evidence="1">Nucleus</location>
    </subcellularLocation>
</comment>
<dbReference type="SUPFAM" id="SSF50249">
    <property type="entry name" value="Nucleic acid-binding proteins"/>
    <property type="match status" value="1"/>
</dbReference>
<keyword evidence="6" id="KW-1185">Reference proteome</keyword>
<dbReference type="PANTHER" id="PTHR10917:SF0">
    <property type="entry name" value="DNA-DIRECTED RNA POLYMERASES I, II, AND III SUBUNIT RPABC3"/>
    <property type="match status" value="1"/>
</dbReference>
<gene>
    <name evidence="5" type="ORF">EJ04DRAFT_458327</name>
</gene>
<dbReference type="FunFam" id="2.40.50.140:FF:000191">
    <property type="entry name" value="DNA-directed RNA polymerases I, II, and III subunit RPABC3"/>
    <property type="match status" value="1"/>
</dbReference>
<dbReference type="InterPro" id="IPR005570">
    <property type="entry name" value="RPABC3"/>
</dbReference>
<dbReference type="SMART" id="SM00658">
    <property type="entry name" value="RPOL8c"/>
    <property type="match status" value="1"/>
</dbReference>
<evidence type="ECO:0000256" key="2">
    <source>
        <dbReference type="ARBA" id="ARBA00008912"/>
    </source>
</evidence>
<sequence>MSDAVKFDETFSITSINSEKYDRVSRVYGTSTDSQTTFSLDINHELFPLSVGENVTICLADTLSLDGTKDDVKGWRAVAQGDSTLADMYEYVCHGKVYKFEDGGNESTVKMYASFGGLLLYVEGPSRKLTSCRIDNFYMLCKR</sequence>
<evidence type="ECO:0000313" key="5">
    <source>
        <dbReference type="EMBL" id="KAF2738981.1"/>
    </source>
</evidence>
<dbReference type="GO" id="GO:0005736">
    <property type="term" value="C:RNA polymerase I complex"/>
    <property type="evidence" value="ECO:0007669"/>
    <property type="project" value="TreeGrafter"/>
</dbReference>
<keyword evidence="3 4" id="KW-0539">Nucleus</keyword>
<comment type="caution">
    <text evidence="5">The sequence shown here is derived from an EMBL/GenBank/DDBJ whole genome shotgun (WGS) entry which is preliminary data.</text>
</comment>
<proteinExistence type="inferred from homology"/>
<dbReference type="InterPro" id="IPR012340">
    <property type="entry name" value="NA-bd_OB-fold"/>
</dbReference>
<comment type="similarity">
    <text evidence="2 4">Belongs to the eukaryotic RPB8 RNA polymerase subunit family.</text>
</comment>
<dbReference type="Proteomes" id="UP000799444">
    <property type="component" value="Unassembled WGS sequence"/>
</dbReference>
<dbReference type="Gene3D" id="2.40.50.140">
    <property type="entry name" value="Nucleic acid-binding proteins"/>
    <property type="match status" value="1"/>
</dbReference>
<dbReference type="GO" id="GO:0003899">
    <property type="term" value="F:DNA-directed RNA polymerase activity"/>
    <property type="evidence" value="ECO:0007669"/>
    <property type="project" value="UniProtKB-UniRule"/>
</dbReference>
<keyword evidence="5" id="KW-0240">DNA-directed RNA polymerase</keyword>
<keyword evidence="5" id="KW-0804">Transcription</keyword>
<comment type="function">
    <text evidence="4">DNA-dependent RNA polymerase catalyzes the transcription of DNA into RNA using the four ribonucleoside triphosphates as substrates. Common component of RNA polymerases I, II and III which synthesize ribosomal RNA precursors, mRNA precursors and many functional non-coding RNAs, and small RNAs, such as 5S rRNA and tRNAs, respectively.</text>
</comment>
<dbReference type="GO" id="GO:0005666">
    <property type="term" value="C:RNA polymerase III complex"/>
    <property type="evidence" value="ECO:0007669"/>
    <property type="project" value="TreeGrafter"/>
</dbReference>
<dbReference type="GO" id="GO:0005665">
    <property type="term" value="C:RNA polymerase II, core complex"/>
    <property type="evidence" value="ECO:0007669"/>
    <property type="project" value="UniProtKB-UniRule"/>
</dbReference>
<evidence type="ECO:0000256" key="3">
    <source>
        <dbReference type="ARBA" id="ARBA00023242"/>
    </source>
</evidence>
<name>A0A9P4R9P6_9PLEO</name>